<dbReference type="OrthoDB" id="5871687at2759"/>
<dbReference type="Proteomes" id="UP000218231">
    <property type="component" value="Unassembled WGS sequence"/>
</dbReference>
<dbReference type="InterPro" id="IPR055273">
    <property type="entry name" value="CBG09102/CBG15751-like_dom"/>
</dbReference>
<evidence type="ECO:0000256" key="1">
    <source>
        <dbReference type="SAM" id="MobiDB-lite"/>
    </source>
</evidence>
<dbReference type="STRING" id="2018661.A0A2A2JIV6"/>
<dbReference type="PANTHER" id="PTHR40314:SF1">
    <property type="entry name" value="ENDO_EXONUCLEASE_PHOSPHATASE DOMAIN-CONTAINING PROTEIN"/>
    <property type="match status" value="1"/>
</dbReference>
<dbReference type="AlphaFoldDB" id="A0A2A2JIV6"/>
<comment type="caution">
    <text evidence="4">The sequence shown here is derived from an EMBL/GenBank/DDBJ whole genome shotgun (WGS) entry which is preliminary data.</text>
</comment>
<accession>A0A2A2JIV6</accession>
<evidence type="ECO:0008006" key="6">
    <source>
        <dbReference type="Google" id="ProtNLM"/>
    </source>
</evidence>
<keyword evidence="2" id="KW-1133">Transmembrane helix</keyword>
<evidence type="ECO:0000313" key="4">
    <source>
        <dbReference type="EMBL" id="PAV61643.1"/>
    </source>
</evidence>
<name>A0A2A2JIV6_9BILA</name>
<dbReference type="PROSITE" id="PS51257">
    <property type="entry name" value="PROKAR_LIPOPROTEIN"/>
    <property type="match status" value="1"/>
</dbReference>
<keyword evidence="2" id="KW-0812">Transmembrane</keyword>
<protein>
    <recommendedName>
        <fullName evidence="6">ZP domain-containing protein</fullName>
    </recommendedName>
</protein>
<keyword evidence="3" id="KW-0732">Signal</keyword>
<proteinExistence type="predicted"/>
<feature type="signal peptide" evidence="3">
    <location>
        <begin position="1"/>
        <end position="26"/>
    </location>
</feature>
<feature type="compositionally biased region" description="Low complexity" evidence="1">
    <location>
        <begin position="49"/>
        <end position="59"/>
    </location>
</feature>
<gene>
    <name evidence="4" type="ORF">WR25_00667</name>
</gene>
<feature type="transmembrane region" description="Helical" evidence="2">
    <location>
        <begin position="564"/>
        <end position="588"/>
    </location>
</feature>
<sequence>MSKMKIGCLPFVIVVTLLLLLVACTTDRLLVAATASKPDDAPAPPDNNPQPGDNGQIGSQAGGSSPGPSRSSISSPIPIPFMDKTKGYNGFATLELNGTVELVEKCASRSQPVIVNSPWKDDQNKFLSSNVGMNVKCSPDPSQFILIEVDTTVDVVSDGTCESVFKCSFVQAGNTICGSEKPTHIEGIGKEVNRGDAVWTEDSSCQIDVNEGTHSIHNRFINKKAGEGKYYQLPRTVYPILVSEKDVNDRVTQQIGAVEDGEIVNSYSALFDFTIAILVIENLHKRCEPVCDNGKKIIIEHPLEKPAISYMLYVKSTCDWIRICFAPKLVANNKPDTCDGLNEMIIYPKSGIVQPMGERRGVVMRFFGKNPQNQEDLKDHFVQMRVDSTTGIPIVSVANRQQVSIKCDMANLASTLVRLLLSILASSSFIISKSFPMVASHYSVSGGDIALTKKTIFMFSDPLQCLVEKFGIYPEGAIQTSKCTNCTVTPYSVVTISPDKSSTYASTVPPPVTPGVATTPDVRQGGKSVTKSPPDLNHVDSRSLNPTSDLYGNPYADETGWLSWAAYAGFITGMVVAMGLTLLILYLCRRSCFSYWYKGMYKRYQCDPSGVTGGVTGAAFDGTDTTKTLQTVHGNTSTGGTTVGNTTIGTSTRSLTSMTTGATTGGDTTTNTLTM</sequence>
<organism evidence="4 5">
    <name type="scientific">Diploscapter pachys</name>
    <dbReference type="NCBI Taxonomy" id="2018661"/>
    <lineage>
        <taxon>Eukaryota</taxon>
        <taxon>Metazoa</taxon>
        <taxon>Ecdysozoa</taxon>
        <taxon>Nematoda</taxon>
        <taxon>Chromadorea</taxon>
        <taxon>Rhabditida</taxon>
        <taxon>Rhabditina</taxon>
        <taxon>Rhabditomorpha</taxon>
        <taxon>Rhabditoidea</taxon>
        <taxon>Rhabditidae</taxon>
        <taxon>Diploscapter</taxon>
    </lineage>
</organism>
<feature type="region of interest" description="Disordered" evidence="1">
    <location>
        <begin position="505"/>
        <end position="543"/>
    </location>
</feature>
<keyword evidence="5" id="KW-1185">Reference proteome</keyword>
<evidence type="ECO:0000313" key="5">
    <source>
        <dbReference type="Proteomes" id="UP000218231"/>
    </source>
</evidence>
<feature type="region of interest" description="Disordered" evidence="1">
    <location>
        <begin position="36"/>
        <end position="76"/>
    </location>
</feature>
<reference evidence="4 5" key="1">
    <citation type="journal article" date="2017" name="Curr. Biol.">
        <title>Genome architecture and evolution of a unichromosomal asexual nematode.</title>
        <authorList>
            <person name="Fradin H."/>
            <person name="Zegar C."/>
            <person name="Gutwein M."/>
            <person name="Lucas J."/>
            <person name="Kovtun M."/>
            <person name="Corcoran D."/>
            <person name="Baugh L.R."/>
            <person name="Kiontke K."/>
            <person name="Gunsalus K."/>
            <person name="Fitch D.H."/>
            <person name="Piano F."/>
        </authorList>
    </citation>
    <scope>NUCLEOTIDE SEQUENCE [LARGE SCALE GENOMIC DNA]</scope>
    <source>
        <strain evidence="4">PF1309</strain>
    </source>
</reference>
<dbReference type="PANTHER" id="PTHR40314">
    <property type="entry name" value="PROTEIN CBG09102-RELATED"/>
    <property type="match status" value="1"/>
</dbReference>
<evidence type="ECO:0000256" key="3">
    <source>
        <dbReference type="SAM" id="SignalP"/>
    </source>
</evidence>
<dbReference type="EMBL" id="LIAE01010403">
    <property type="protein sequence ID" value="PAV61643.1"/>
    <property type="molecule type" value="Genomic_DNA"/>
</dbReference>
<feature type="chain" id="PRO_5013262831" description="ZP domain-containing protein" evidence="3">
    <location>
        <begin position="27"/>
        <end position="675"/>
    </location>
</feature>
<feature type="compositionally biased region" description="Low complexity" evidence="1">
    <location>
        <begin position="66"/>
        <end position="76"/>
    </location>
</feature>
<keyword evidence="2" id="KW-0472">Membrane</keyword>
<evidence type="ECO:0000256" key="2">
    <source>
        <dbReference type="SAM" id="Phobius"/>
    </source>
</evidence>